<protein>
    <submittedName>
        <fullName evidence="2">Uncharacterized protein</fullName>
    </submittedName>
</protein>
<keyword evidence="1" id="KW-0472">Membrane</keyword>
<feature type="transmembrane region" description="Helical" evidence="1">
    <location>
        <begin position="12"/>
        <end position="28"/>
    </location>
</feature>
<keyword evidence="1" id="KW-0812">Transmembrane</keyword>
<evidence type="ECO:0000313" key="3">
    <source>
        <dbReference type="Proteomes" id="UP000518752"/>
    </source>
</evidence>
<evidence type="ECO:0000256" key="1">
    <source>
        <dbReference type="SAM" id="Phobius"/>
    </source>
</evidence>
<keyword evidence="3" id="KW-1185">Reference proteome</keyword>
<proteinExistence type="predicted"/>
<dbReference type="Proteomes" id="UP000518752">
    <property type="component" value="Unassembled WGS sequence"/>
</dbReference>
<keyword evidence="1" id="KW-1133">Transmembrane helix</keyword>
<accession>A0A8H5HWH8</accession>
<dbReference type="EMBL" id="JAACJN010000013">
    <property type="protein sequence ID" value="KAF5390884.1"/>
    <property type="molecule type" value="Genomic_DNA"/>
</dbReference>
<gene>
    <name evidence="2" type="ORF">D9757_004506</name>
</gene>
<name>A0A8H5HWH8_9AGAR</name>
<sequence>MRWLSPPNRREIALILFCATVFTFAYNLQHSLRYIGLEALVTRHVEFSPSGLNHIEKDGRKSPRYRDQLDDLIIGNYEWKDGEVLNANLDPGQALGVGRHSAMWVGKQEQDRLWPSTGEPGVSAGFWRWNTNVPRTKLVKHVPGYTILDQVIAFKGVVYIVTDNPDTFPDAESMTTDNWTGISSEDALTLLGRYGGVIHGVSWMCTEHVPQNTTLLSLWSIYSSLKIESGEDSLPPPARLILPRTSVFEDSDKINDEKKPNLARRLRSSTGFHPFLAKVVFPHMGIMYKEDWADFQEMEVPYVIQRLVIADYQVSGPNGLSELLLKAASSSRNWWEPIRQRLASFLQERGDELDRKAVTYVYRHGALSGQAHESLVQALAQMGNDRGVDLFLVEAADGDRKNNMQWGERMAAVVRSNVLISVQGPDVLNGLFLEPSPQTTIVEIFSPDTASREHESIAKALGIKYIAWSNNHQLSSKEISYMEQTQEQGYDVPVDTGTVVDAIWRTLQR</sequence>
<dbReference type="OrthoDB" id="529273at2759"/>
<comment type="caution">
    <text evidence="2">The sequence shown here is derived from an EMBL/GenBank/DDBJ whole genome shotgun (WGS) entry which is preliminary data.</text>
</comment>
<evidence type="ECO:0000313" key="2">
    <source>
        <dbReference type="EMBL" id="KAF5390884.1"/>
    </source>
</evidence>
<reference evidence="2 3" key="1">
    <citation type="journal article" date="2020" name="ISME J.">
        <title>Uncovering the hidden diversity of litter-decomposition mechanisms in mushroom-forming fungi.</title>
        <authorList>
            <person name="Floudas D."/>
            <person name="Bentzer J."/>
            <person name="Ahren D."/>
            <person name="Johansson T."/>
            <person name="Persson P."/>
            <person name="Tunlid A."/>
        </authorList>
    </citation>
    <scope>NUCLEOTIDE SEQUENCE [LARGE SCALE GENOMIC DNA]</scope>
    <source>
        <strain evidence="2 3">CBS 406.79</strain>
    </source>
</reference>
<dbReference type="AlphaFoldDB" id="A0A8H5HWH8"/>
<organism evidence="2 3">
    <name type="scientific">Collybiopsis confluens</name>
    <dbReference type="NCBI Taxonomy" id="2823264"/>
    <lineage>
        <taxon>Eukaryota</taxon>
        <taxon>Fungi</taxon>
        <taxon>Dikarya</taxon>
        <taxon>Basidiomycota</taxon>
        <taxon>Agaricomycotina</taxon>
        <taxon>Agaricomycetes</taxon>
        <taxon>Agaricomycetidae</taxon>
        <taxon>Agaricales</taxon>
        <taxon>Marasmiineae</taxon>
        <taxon>Omphalotaceae</taxon>
        <taxon>Collybiopsis</taxon>
    </lineage>
</organism>